<keyword evidence="9" id="KW-1185">Reference proteome</keyword>
<evidence type="ECO:0000256" key="5">
    <source>
        <dbReference type="ARBA" id="ARBA00023136"/>
    </source>
</evidence>
<dbReference type="FunCoup" id="K5W690">
    <property type="interactions" value="151"/>
</dbReference>
<evidence type="ECO:0000256" key="3">
    <source>
        <dbReference type="ARBA" id="ARBA00022692"/>
    </source>
</evidence>
<reference evidence="8 9" key="1">
    <citation type="journal article" date="2012" name="BMC Genomics">
        <title>Comparative genomics of the white-rot fungi, Phanerochaete carnosa and P. chrysosporium, to elucidate the genetic basis of the distinct wood types they colonize.</title>
        <authorList>
            <person name="Suzuki H."/>
            <person name="MacDonald J."/>
            <person name="Syed K."/>
            <person name="Salamov A."/>
            <person name="Hori C."/>
            <person name="Aerts A."/>
            <person name="Henrissat B."/>
            <person name="Wiebenga A."/>
            <person name="vanKuyk P.A."/>
            <person name="Barry K."/>
            <person name="Lindquist E."/>
            <person name="LaButti K."/>
            <person name="Lapidus A."/>
            <person name="Lucas S."/>
            <person name="Coutinho P."/>
            <person name="Gong Y."/>
            <person name="Samejima M."/>
            <person name="Mahadevan R."/>
            <person name="Abou-Zaid M."/>
            <person name="de Vries R.P."/>
            <person name="Igarashi K."/>
            <person name="Yadav J.S."/>
            <person name="Grigoriev I.V."/>
            <person name="Master E.R."/>
        </authorList>
    </citation>
    <scope>NUCLEOTIDE SEQUENCE [LARGE SCALE GENOMIC DNA]</scope>
    <source>
        <strain evidence="8 9">HHB-10118-sp</strain>
    </source>
</reference>
<evidence type="ECO:0000313" key="9">
    <source>
        <dbReference type="Proteomes" id="UP000008370"/>
    </source>
</evidence>
<dbReference type="PANTHER" id="PTHR13906">
    <property type="entry name" value="PORCUPINE"/>
    <property type="match status" value="1"/>
</dbReference>
<dbReference type="GO" id="GO:0046474">
    <property type="term" value="P:glycerophospholipid biosynthetic process"/>
    <property type="evidence" value="ECO:0007669"/>
    <property type="project" value="TreeGrafter"/>
</dbReference>
<keyword evidence="5 7" id="KW-0472">Membrane</keyword>
<feature type="transmembrane region" description="Helical" evidence="7">
    <location>
        <begin position="436"/>
        <end position="457"/>
    </location>
</feature>
<sequence length="514" mass="57780">MDAVFRPLAEAVGASLDQIKHIFNIAVTLFYLLPVLNLWFGFLQLLADVIATYYIALNVKGKNMPWIVFAVTMGHLTVNHAIRALWDLSYETVEVTGPQMVLVMKLTTFAWNVYDGRRPAEELDKWQTEKRVVQHPSLLTFLGYSFYFPGLLVGPYLEFADYMDLIDGTRFKLLEKADDKQFKAVSIPGRLVPRGRKRVAYRKMIMGLIYLGLFVVLGGQYNFGIAVQDWFAQKSLLYRIAIFQVCGVVERIKYYAIWTLTEGAAILTGLGFTGFGPRGETRWEGAANVKVTMIEFAPNMKVLLDSWNMKTNVWLRECIYKRVTPKGKKPGFRSSMITFATSAFWHGVAGGYYLSFLFGGFMQTVGRLCRSHIRPLFLPATYVEVRGGPPPPHTPLKRVYDIVGTLSCILILNYIAAPFMLLTWHDSLLGWSRLAWYGHGIIFGAMAFFYGGGIKMLKGIQAGRVKKSGMAQELKEVPSGLSTGTATPSIQTLPPLDAVAKEVEKSEFMRNLST</sequence>
<protein>
    <recommendedName>
        <fullName evidence="10">MBOAT-domain-containing protein</fullName>
    </recommendedName>
</protein>
<dbReference type="InterPro" id="IPR004299">
    <property type="entry name" value="MBOAT_fam"/>
</dbReference>
<evidence type="ECO:0000256" key="2">
    <source>
        <dbReference type="ARBA" id="ARBA00022679"/>
    </source>
</evidence>
<keyword evidence="6" id="KW-0012">Acyltransferase</keyword>
<feature type="transmembrane region" description="Helical" evidence="7">
    <location>
        <begin position="204"/>
        <end position="223"/>
    </location>
</feature>
<comment type="subcellular location">
    <subcellularLocation>
        <location evidence="1">Membrane</location>
        <topology evidence="1">Multi-pass membrane protein</topology>
    </subcellularLocation>
</comment>
<evidence type="ECO:0000256" key="1">
    <source>
        <dbReference type="ARBA" id="ARBA00004141"/>
    </source>
</evidence>
<organism evidence="8 9">
    <name type="scientific">Phanerochaete carnosa (strain HHB-10118-sp)</name>
    <name type="common">White-rot fungus</name>
    <name type="synonym">Peniophora carnosa</name>
    <dbReference type="NCBI Taxonomy" id="650164"/>
    <lineage>
        <taxon>Eukaryota</taxon>
        <taxon>Fungi</taxon>
        <taxon>Dikarya</taxon>
        <taxon>Basidiomycota</taxon>
        <taxon>Agaricomycotina</taxon>
        <taxon>Agaricomycetes</taxon>
        <taxon>Polyporales</taxon>
        <taxon>Phanerochaetaceae</taxon>
        <taxon>Phanerochaete</taxon>
    </lineage>
</organism>
<evidence type="ECO:0000313" key="8">
    <source>
        <dbReference type="EMBL" id="EKM59433.1"/>
    </source>
</evidence>
<dbReference type="GO" id="GO:0016020">
    <property type="term" value="C:membrane"/>
    <property type="evidence" value="ECO:0007669"/>
    <property type="project" value="UniProtKB-SubCell"/>
</dbReference>
<dbReference type="OrthoDB" id="286734at2759"/>
<evidence type="ECO:0000256" key="6">
    <source>
        <dbReference type="ARBA" id="ARBA00023315"/>
    </source>
</evidence>
<dbReference type="GO" id="GO:0047184">
    <property type="term" value="F:1-acylglycerophosphocholine O-acyltransferase activity"/>
    <property type="evidence" value="ECO:0007669"/>
    <property type="project" value="TreeGrafter"/>
</dbReference>
<keyword evidence="4 7" id="KW-1133">Transmembrane helix</keyword>
<dbReference type="GO" id="GO:0030258">
    <property type="term" value="P:lipid modification"/>
    <property type="evidence" value="ECO:0007669"/>
    <property type="project" value="TreeGrafter"/>
</dbReference>
<evidence type="ECO:0000256" key="4">
    <source>
        <dbReference type="ARBA" id="ARBA00022989"/>
    </source>
</evidence>
<keyword evidence="3 7" id="KW-0812">Transmembrane</keyword>
<dbReference type="GeneID" id="18914787"/>
<dbReference type="GO" id="GO:0005783">
    <property type="term" value="C:endoplasmic reticulum"/>
    <property type="evidence" value="ECO:0007669"/>
    <property type="project" value="TreeGrafter"/>
</dbReference>
<name>K5W690_PHACS</name>
<evidence type="ECO:0000256" key="7">
    <source>
        <dbReference type="SAM" id="Phobius"/>
    </source>
</evidence>
<dbReference type="AlphaFoldDB" id="K5W690"/>
<keyword evidence="2" id="KW-0808">Transferase</keyword>
<accession>K5W690</accession>
<dbReference type="HOGENOM" id="CLU_011340_5_1_1"/>
<dbReference type="InterPro" id="IPR049941">
    <property type="entry name" value="LPLAT_7/PORCN-like"/>
</dbReference>
<gene>
    <name evidence="8" type="ORF">PHACADRAFT_249920</name>
</gene>
<dbReference type="STRING" id="650164.K5W690"/>
<dbReference type="RefSeq" id="XP_007391994.1">
    <property type="nucleotide sequence ID" value="XM_007391932.1"/>
</dbReference>
<dbReference type="PANTHER" id="PTHR13906:SF4">
    <property type="entry name" value="LYSOPHOSPHOLIPID ACYLTRANSFERASE 6"/>
    <property type="match status" value="1"/>
</dbReference>
<feature type="transmembrane region" description="Helical" evidence="7">
    <location>
        <begin position="343"/>
        <end position="362"/>
    </location>
</feature>
<evidence type="ECO:0008006" key="10">
    <source>
        <dbReference type="Google" id="ProtNLM"/>
    </source>
</evidence>
<dbReference type="Pfam" id="PF03062">
    <property type="entry name" value="MBOAT"/>
    <property type="match status" value="1"/>
</dbReference>
<dbReference type="GO" id="GO:0003841">
    <property type="term" value="F:1-acylglycerol-3-phosphate O-acyltransferase activity"/>
    <property type="evidence" value="ECO:0007669"/>
    <property type="project" value="TreeGrafter"/>
</dbReference>
<dbReference type="InParanoid" id="K5W690"/>
<dbReference type="KEGG" id="pco:PHACADRAFT_249920"/>
<feature type="transmembrane region" description="Helical" evidence="7">
    <location>
        <begin position="402"/>
        <end position="424"/>
    </location>
</feature>
<dbReference type="Proteomes" id="UP000008370">
    <property type="component" value="Unassembled WGS sequence"/>
</dbReference>
<dbReference type="EMBL" id="JH930469">
    <property type="protein sequence ID" value="EKM59433.1"/>
    <property type="molecule type" value="Genomic_DNA"/>
</dbReference>
<proteinExistence type="predicted"/>